<accession>A0A1M6TKN4</accession>
<dbReference type="Proteomes" id="UP000184498">
    <property type="component" value="Unassembled WGS sequence"/>
</dbReference>
<dbReference type="Pfam" id="PF00545">
    <property type="entry name" value="Ribonuclease"/>
    <property type="match status" value="1"/>
</dbReference>
<dbReference type="GO" id="GO:0003723">
    <property type="term" value="F:RNA binding"/>
    <property type="evidence" value="ECO:0007669"/>
    <property type="project" value="InterPro"/>
</dbReference>
<name>A0A1M6TKN4_9FLAO</name>
<dbReference type="InterPro" id="IPR016191">
    <property type="entry name" value="Ribonuclease/ribotoxin"/>
</dbReference>
<dbReference type="AlphaFoldDB" id="A0A1M6TKN4"/>
<keyword evidence="2" id="KW-0378">Hydrolase</keyword>
<dbReference type="InterPro" id="IPR000026">
    <property type="entry name" value="N1-like"/>
</dbReference>
<dbReference type="RefSeq" id="WP_072999368.1">
    <property type="nucleotide sequence ID" value="NZ_FRAM01000003.1"/>
</dbReference>
<dbReference type="OrthoDB" id="2972467at2"/>
<dbReference type="Gene3D" id="3.10.450.30">
    <property type="entry name" value="Microbial ribonucleases"/>
    <property type="match status" value="1"/>
</dbReference>
<protein>
    <submittedName>
        <fullName evidence="3">Ribonuclease</fullName>
    </submittedName>
</protein>
<dbReference type="GO" id="GO:0016787">
    <property type="term" value="F:hydrolase activity"/>
    <property type="evidence" value="ECO:0007669"/>
    <property type="project" value="UniProtKB-KW"/>
</dbReference>
<evidence type="ECO:0000313" key="4">
    <source>
        <dbReference type="Proteomes" id="UP000184498"/>
    </source>
</evidence>
<reference evidence="4" key="1">
    <citation type="submission" date="2016-11" db="EMBL/GenBank/DDBJ databases">
        <authorList>
            <person name="Varghese N."/>
            <person name="Submissions S."/>
        </authorList>
    </citation>
    <scope>NUCLEOTIDE SEQUENCE [LARGE SCALE GENOMIC DNA]</scope>
    <source>
        <strain evidence="4">DSM 18016</strain>
    </source>
</reference>
<keyword evidence="4" id="KW-1185">Reference proteome</keyword>
<sequence length="167" mass="18456">MDFVPGFGDDKGVIEGLSGTDMQSNKLSWFDRGLSLMFLSELRGAKNITKEINKASKFVQELSPLKKGIFNNAKLRPINKILDEIKTGTAKGHTYLNDGRDGSQILPKKGKNGDITYQTYDISSPPTAEQRANGATRDKARIIVGDDGSVWHTNQHYKKGSIQKISK</sequence>
<dbReference type="SUPFAM" id="SSF53933">
    <property type="entry name" value="Microbial ribonucleases"/>
    <property type="match status" value="1"/>
</dbReference>
<evidence type="ECO:0000256" key="1">
    <source>
        <dbReference type="ARBA" id="ARBA00022722"/>
    </source>
</evidence>
<organism evidence="3 4">
    <name type="scientific">Epilithonimonas mollis</name>
    <dbReference type="NCBI Taxonomy" id="216903"/>
    <lineage>
        <taxon>Bacteria</taxon>
        <taxon>Pseudomonadati</taxon>
        <taxon>Bacteroidota</taxon>
        <taxon>Flavobacteriia</taxon>
        <taxon>Flavobacteriales</taxon>
        <taxon>Weeksellaceae</taxon>
        <taxon>Chryseobacterium group</taxon>
        <taxon>Epilithonimonas</taxon>
    </lineage>
</organism>
<keyword evidence="1" id="KW-0540">Nuclease</keyword>
<dbReference type="STRING" id="216903.SAMN05444371_2939"/>
<gene>
    <name evidence="3" type="ORF">SAMN05444371_2939</name>
</gene>
<evidence type="ECO:0000313" key="3">
    <source>
        <dbReference type="EMBL" id="SHK57459.1"/>
    </source>
</evidence>
<evidence type="ECO:0000256" key="2">
    <source>
        <dbReference type="ARBA" id="ARBA00022801"/>
    </source>
</evidence>
<dbReference type="EMBL" id="FRAM01000003">
    <property type="protein sequence ID" value="SHK57459.1"/>
    <property type="molecule type" value="Genomic_DNA"/>
</dbReference>
<dbReference type="GO" id="GO:0004521">
    <property type="term" value="F:RNA endonuclease activity"/>
    <property type="evidence" value="ECO:0007669"/>
    <property type="project" value="InterPro"/>
</dbReference>
<proteinExistence type="predicted"/>